<dbReference type="RefSeq" id="WP_090902515.1">
    <property type="nucleotide sequence ID" value="NZ_CZPZ01000036.1"/>
</dbReference>
<evidence type="ECO:0000256" key="9">
    <source>
        <dbReference type="ARBA" id="ARBA00047883"/>
    </source>
</evidence>
<dbReference type="GO" id="GO:0005737">
    <property type="term" value="C:cytoplasm"/>
    <property type="evidence" value="ECO:0007669"/>
    <property type="project" value="TreeGrafter"/>
</dbReference>
<comment type="cofactor">
    <cofactor evidence="10">
        <name>Mg(2+)</name>
        <dbReference type="ChEBI" id="CHEBI:18420"/>
    </cofactor>
    <text evidence="10">Binds 1 Mg(2+) ion per subunit.</text>
</comment>
<protein>
    <recommendedName>
        <fullName evidence="10">Thiamine-phosphate synthase</fullName>
        <shortName evidence="10">TP synthase</shortName>
        <shortName evidence="10">TPS</shortName>
        <ecNumber evidence="10">2.5.1.3</ecNumber>
    </recommendedName>
    <alternativeName>
        <fullName evidence="10">Thiamine-phosphate pyrophosphorylase</fullName>
        <shortName evidence="10">TMP pyrophosphorylase</shortName>
        <shortName evidence="10">TMP-PPase</shortName>
    </alternativeName>
</protein>
<dbReference type="UniPathway" id="UPA00060">
    <property type="reaction ID" value="UER00141"/>
</dbReference>
<evidence type="ECO:0000256" key="7">
    <source>
        <dbReference type="ARBA" id="ARBA00047334"/>
    </source>
</evidence>
<feature type="domain" description="Thiamine phosphate synthase/TenI" evidence="13">
    <location>
        <begin position="8"/>
        <end position="188"/>
    </location>
</feature>
<keyword evidence="6 10" id="KW-0784">Thiamine biosynthesis</keyword>
<feature type="binding site" evidence="10">
    <location>
        <position position="70"/>
    </location>
    <ligand>
        <name>4-amino-2-methyl-5-(diphosphooxymethyl)pyrimidine</name>
        <dbReference type="ChEBI" id="CHEBI:57841"/>
    </ligand>
</feature>
<reference evidence="15" key="1">
    <citation type="submission" date="2015-10" db="EMBL/GenBank/DDBJ databases">
        <authorList>
            <person name="Luecker S."/>
            <person name="Luecker S."/>
        </authorList>
    </citation>
    <scope>NUCLEOTIDE SEQUENCE [LARGE SCALE GENOMIC DNA]</scope>
</reference>
<comment type="similarity">
    <text evidence="10 11">Belongs to the thiamine-phosphate synthase family.</text>
</comment>
<dbReference type="STRING" id="1742973.COMA2_90146"/>
<keyword evidence="15" id="KW-1185">Reference proteome</keyword>
<dbReference type="NCBIfam" id="TIGR00693">
    <property type="entry name" value="thiE"/>
    <property type="match status" value="1"/>
</dbReference>
<dbReference type="FunFam" id="3.20.20.70:FF:000096">
    <property type="entry name" value="Thiamine-phosphate synthase"/>
    <property type="match status" value="1"/>
</dbReference>
<evidence type="ECO:0000313" key="14">
    <source>
        <dbReference type="EMBL" id="CUS39967.1"/>
    </source>
</evidence>
<keyword evidence="3 10" id="KW-0808">Transferase</keyword>
<evidence type="ECO:0000256" key="5">
    <source>
        <dbReference type="ARBA" id="ARBA00022842"/>
    </source>
</evidence>
<evidence type="ECO:0000256" key="6">
    <source>
        <dbReference type="ARBA" id="ARBA00022977"/>
    </source>
</evidence>
<evidence type="ECO:0000256" key="4">
    <source>
        <dbReference type="ARBA" id="ARBA00022723"/>
    </source>
</evidence>
<evidence type="ECO:0000256" key="12">
    <source>
        <dbReference type="RuleBase" id="RU004253"/>
    </source>
</evidence>
<comment type="catalytic activity">
    <reaction evidence="8 10 11">
        <text>2-(2-carboxy-4-methylthiazol-5-yl)ethyl phosphate + 4-amino-2-methyl-5-(diphosphooxymethyl)pyrimidine + 2 H(+) = thiamine phosphate + CO2 + diphosphate</text>
        <dbReference type="Rhea" id="RHEA:47848"/>
        <dbReference type="ChEBI" id="CHEBI:15378"/>
        <dbReference type="ChEBI" id="CHEBI:16526"/>
        <dbReference type="ChEBI" id="CHEBI:33019"/>
        <dbReference type="ChEBI" id="CHEBI:37575"/>
        <dbReference type="ChEBI" id="CHEBI:57841"/>
        <dbReference type="ChEBI" id="CHEBI:62890"/>
        <dbReference type="EC" id="2.5.1.3"/>
    </reaction>
</comment>
<feature type="binding site" evidence="10">
    <location>
        <position position="138"/>
    </location>
    <ligand>
        <name>4-amino-2-methyl-5-(diphosphooxymethyl)pyrimidine</name>
        <dbReference type="ChEBI" id="CHEBI:57841"/>
    </ligand>
</feature>
<dbReference type="EC" id="2.5.1.3" evidence="10"/>
<dbReference type="EMBL" id="CZPZ01000036">
    <property type="protein sequence ID" value="CUS39967.1"/>
    <property type="molecule type" value="Genomic_DNA"/>
</dbReference>
<dbReference type="GO" id="GO:0009228">
    <property type="term" value="P:thiamine biosynthetic process"/>
    <property type="evidence" value="ECO:0007669"/>
    <property type="project" value="UniProtKB-KW"/>
</dbReference>
<dbReference type="InterPro" id="IPR013785">
    <property type="entry name" value="Aldolase_TIM"/>
</dbReference>
<evidence type="ECO:0000256" key="11">
    <source>
        <dbReference type="RuleBase" id="RU003826"/>
    </source>
</evidence>
<dbReference type="SUPFAM" id="SSF51391">
    <property type="entry name" value="Thiamin phosphate synthase"/>
    <property type="match status" value="1"/>
</dbReference>
<comment type="catalytic activity">
    <reaction evidence="7 10 11">
        <text>4-methyl-5-(2-phosphooxyethyl)-thiazole + 4-amino-2-methyl-5-(diphosphooxymethyl)pyrimidine + H(+) = thiamine phosphate + diphosphate</text>
        <dbReference type="Rhea" id="RHEA:22328"/>
        <dbReference type="ChEBI" id="CHEBI:15378"/>
        <dbReference type="ChEBI" id="CHEBI:33019"/>
        <dbReference type="ChEBI" id="CHEBI:37575"/>
        <dbReference type="ChEBI" id="CHEBI:57841"/>
        <dbReference type="ChEBI" id="CHEBI:58296"/>
        <dbReference type="EC" id="2.5.1.3"/>
    </reaction>
</comment>
<evidence type="ECO:0000256" key="8">
    <source>
        <dbReference type="ARBA" id="ARBA00047851"/>
    </source>
</evidence>
<proteinExistence type="inferred from homology"/>
<feature type="binding site" evidence="10">
    <location>
        <begin position="135"/>
        <end position="137"/>
    </location>
    <ligand>
        <name>2-[(2R,5Z)-2-carboxy-4-methylthiazol-5(2H)-ylidene]ethyl phosphate</name>
        <dbReference type="ChEBI" id="CHEBI:62899"/>
    </ligand>
</feature>
<dbReference type="OrthoDB" id="9810880at2"/>
<dbReference type="Proteomes" id="UP000198736">
    <property type="component" value="Unassembled WGS sequence"/>
</dbReference>
<dbReference type="Pfam" id="PF02581">
    <property type="entry name" value="TMP-TENI"/>
    <property type="match status" value="1"/>
</dbReference>
<dbReference type="PANTHER" id="PTHR20857">
    <property type="entry name" value="THIAMINE-PHOSPHATE PYROPHOSPHORYLASE"/>
    <property type="match status" value="1"/>
</dbReference>
<evidence type="ECO:0000313" key="15">
    <source>
        <dbReference type="Proteomes" id="UP000198736"/>
    </source>
</evidence>
<name>A0A0S4LRR8_9BACT</name>
<dbReference type="HAMAP" id="MF_00097">
    <property type="entry name" value="TMP_synthase"/>
    <property type="match status" value="1"/>
</dbReference>
<accession>A0A0S4LRR8</accession>
<dbReference type="AlphaFoldDB" id="A0A0S4LRR8"/>
<keyword evidence="5 10" id="KW-0460">Magnesium</keyword>
<dbReference type="InterPro" id="IPR036206">
    <property type="entry name" value="ThiamineP_synth_sf"/>
</dbReference>
<evidence type="ECO:0000256" key="1">
    <source>
        <dbReference type="ARBA" id="ARBA00003814"/>
    </source>
</evidence>
<dbReference type="InterPro" id="IPR022998">
    <property type="entry name" value="ThiamineP_synth_TenI"/>
</dbReference>
<evidence type="ECO:0000259" key="13">
    <source>
        <dbReference type="Pfam" id="PF02581"/>
    </source>
</evidence>
<gene>
    <name evidence="10 14" type="primary">thiE</name>
    <name evidence="14" type="ORF">COMA2_90146</name>
</gene>
<organism evidence="14 15">
    <name type="scientific">Candidatus Nitrospira nitrificans</name>
    <dbReference type="NCBI Taxonomy" id="1742973"/>
    <lineage>
        <taxon>Bacteria</taxon>
        <taxon>Pseudomonadati</taxon>
        <taxon>Nitrospirota</taxon>
        <taxon>Nitrospiria</taxon>
        <taxon>Nitrospirales</taxon>
        <taxon>Nitrospiraceae</taxon>
        <taxon>Nitrospira</taxon>
    </lineage>
</organism>
<dbReference type="InterPro" id="IPR034291">
    <property type="entry name" value="TMP_synthase"/>
</dbReference>
<comment type="caution">
    <text evidence="10">Lacks conserved residue(s) required for the propagation of feature annotation.</text>
</comment>
<evidence type="ECO:0000256" key="10">
    <source>
        <dbReference type="HAMAP-Rule" id="MF_00097"/>
    </source>
</evidence>
<comment type="function">
    <text evidence="1 10">Condenses 4-methyl-5-(beta-hydroxyethyl)thiazole monophosphate (THZ-P) and 2-methyl-4-amino-5-hydroxymethyl pyrimidine pyrophosphate (HMP-PP) to form thiamine monophosphate (TMP).</text>
</comment>
<comment type="pathway">
    <text evidence="2 10 12">Cofactor biosynthesis; thiamine diphosphate biosynthesis; thiamine phosphate from 4-amino-2-methyl-5-diphosphomethylpyrimidine and 4-methyl-5-(2-phosphoethyl)-thiazole: step 1/1.</text>
</comment>
<keyword evidence="4 10" id="KW-0479">Metal-binding</keyword>
<dbReference type="PANTHER" id="PTHR20857:SF15">
    <property type="entry name" value="THIAMINE-PHOSPHATE SYNTHASE"/>
    <property type="match status" value="1"/>
</dbReference>
<sequence>MPPVHFRLLLVTDRHLVRGRSLSTVLSQAIMAGVPSIQLRERDLPTGELLQLAQEIRSITTSYAVPLILNDRVDLVLALNLVGVHLRANSLPVSVVRRLIGPDRLIGISTHSVEDVRRANHDGADYVIFGPIFDTPSKRSFGAPLGLDLLTDACRRSSIPVFAIGGITRERVRDVRHAGAHGVAVSGALLTRDDIGEAVRELAHALET</sequence>
<evidence type="ECO:0000256" key="3">
    <source>
        <dbReference type="ARBA" id="ARBA00022679"/>
    </source>
</evidence>
<feature type="binding site" evidence="10">
    <location>
        <position position="166"/>
    </location>
    <ligand>
        <name>2-[(2R,5Z)-2-carboxy-4-methylthiazol-5(2H)-ylidene]ethyl phosphate</name>
        <dbReference type="ChEBI" id="CHEBI:62899"/>
    </ligand>
</feature>
<feature type="binding site" evidence="10">
    <location>
        <position position="109"/>
    </location>
    <ligand>
        <name>4-amino-2-methyl-5-(diphosphooxymethyl)pyrimidine</name>
        <dbReference type="ChEBI" id="CHEBI:57841"/>
    </ligand>
</feature>
<dbReference type="GO" id="GO:0000287">
    <property type="term" value="F:magnesium ion binding"/>
    <property type="evidence" value="ECO:0007669"/>
    <property type="project" value="UniProtKB-UniRule"/>
</dbReference>
<comment type="catalytic activity">
    <reaction evidence="9 10 11">
        <text>2-[(2R,5Z)-2-carboxy-4-methylthiazol-5(2H)-ylidene]ethyl phosphate + 4-amino-2-methyl-5-(diphosphooxymethyl)pyrimidine + 2 H(+) = thiamine phosphate + CO2 + diphosphate</text>
        <dbReference type="Rhea" id="RHEA:47844"/>
        <dbReference type="ChEBI" id="CHEBI:15378"/>
        <dbReference type="ChEBI" id="CHEBI:16526"/>
        <dbReference type="ChEBI" id="CHEBI:33019"/>
        <dbReference type="ChEBI" id="CHEBI:37575"/>
        <dbReference type="ChEBI" id="CHEBI:57841"/>
        <dbReference type="ChEBI" id="CHEBI:62899"/>
        <dbReference type="EC" id="2.5.1.3"/>
    </reaction>
</comment>
<dbReference type="Gene3D" id="3.20.20.70">
    <property type="entry name" value="Aldolase class I"/>
    <property type="match status" value="1"/>
</dbReference>
<evidence type="ECO:0000256" key="2">
    <source>
        <dbReference type="ARBA" id="ARBA00005165"/>
    </source>
</evidence>
<dbReference type="GO" id="GO:0004789">
    <property type="term" value="F:thiamine-phosphate diphosphorylase activity"/>
    <property type="evidence" value="ECO:0007669"/>
    <property type="project" value="UniProtKB-UniRule"/>
</dbReference>
<dbReference type="GO" id="GO:0009229">
    <property type="term" value="P:thiamine diphosphate biosynthetic process"/>
    <property type="evidence" value="ECO:0007669"/>
    <property type="project" value="UniProtKB-UniRule"/>
</dbReference>
<feature type="binding site" evidence="10">
    <location>
        <position position="71"/>
    </location>
    <ligand>
        <name>Mg(2+)</name>
        <dbReference type="ChEBI" id="CHEBI:18420"/>
    </ligand>
</feature>
<dbReference type="CDD" id="cd00564">
    <property type="entry name" value="TMP_TenI"/>
    <property type="match status" value="1"/>
</dbReference>